<gene>
    <name evidence="2" type="ORF">GCM10023205_63190</name>
</gene>
<evidence type="ECO:0000313" key="3">
    <source>
        <dbReference type="Proteomes" id="UP001500466"/>
    </source>
</evidence>
<keyword evidence="1" id="KW-1133">Transmembrane helix</keyword>
<protein>
    <submittedName>
        <fullName evidence="2">Uncharacterized protein</fullName>
    </submittedName>
</protein>
<keyword evidence="1" id="KW-0472">Membrane</keyword>
<feature type="transmembrane region" description="Helical" evidence="1">
    <location>
        <begin position="71"/>
        <end position="88"/>
    </location>
</feature>
<proteinExistence type="predicted"/>
<dbReference type="EMBL" id="BAABHS010000028">
    <property type="protein sequence ID" value="GAA4984468.1"/>
    <property type="molecule type" value="Genomic_DNA"/>
</dbReference>
<comment type="caution">
    <text evidence="2">The sequence shown here is derived from an EMBL/GenBank/DDBJ whole genome shotgun (WGS) entry which is preliminary data.</text>
</comment>
<name>A0ABP9I0T1_9ACTN</name>
<evidence type="ECO:0000256" key="1">
    <source>
        <dbReference type="SAM" id="Phobius"/>
    </source>
</evidence>
<dbReference type="RefSeq" id="WP_345679174.1">
    <property type="nucleotide sequence ID" value="NZ_BAABHS010000028.1"/>
</dbReference>
<sequence length="89" mass="9427">MRRPTARFQYVRREPGLGEYLAMTIPMLVLAAVGYVALLVLLGVAGAGGAAVVWLCGFLLLGGITHGRPPLALLRWGWLIAGALVVLTT</sequence>
<feature type="transmembrane region" description="Helical" evidence="1">
    <location>
        <begin position="44"/>
        <end position="64"/>
    </location>
</feature>
<evidence type="ECO:0000313" key="2">
    <source>
        <dbReference type="EMBL" id="GAA4984468.1"/>
    </source>
</evidence>
<accession>A0ABP9I0T1</accession>
<reference evidence="3" key="1">
    <citation type="journal article" date="2019" name="Int. J. Syst. Evol. Microbiol.">
        <title>The Global Catalogue of Microorganisms (GCM) 10K type strain sequencing project: providing services to taxonomists for standard genome sequencing and annotation.</title>
        <authorList>
            <consortium name="The Broad Institute Genomics Platform"/>
            <consortium name="The Broad Institute Genome Sequencing Center for Infectious Disease"/>
            <person name="Wu L."/>
            <person name="Ma J."/>
        </authorList>
    </citation>
    <scope>NUCLEOTIDE SEQUENCE [LARGE SCALE GENOMIC DNA]</scope>
    <source>
        <strain evidence="3">JCM 17986</strain>
    </source>
</reference>
<dbReference type="Proteomes" id="UP001500466">
    <property type="component" value="Unassembled WGS sequence"/>
</dbReference>
<organism evidence="2 3">
    <name type="scientific">Yinghuangia aomiensis</name>
    <dbReference type="NCBI Taxonomy" id="676205"/>
    <lineage>
        <taxon>Bacteria</taxon>
        <taxon>Bacillati</taxon>
        <taxon>Actinomycetota</taxon>
        <taxon>Actinomycetes</taxon>
        <taxon>Kitasatosporales</taxon>
        <taxon>Streptomycetaceae</taxon>
        <taxon>Yinghuangia</taxon>
    </lineage>
</organism>
<keyword evidence="3" id="KW-1185">Reference proteome</keyword>
<feature type="transmembrane region" description="Helical" evidence="1">
    <location>
        <begin position="20"/>
        <end position="38"/>
    </location>
</feature>
<keyword evidence="1" id="KW-0812">Transmembrane</keyword>